<feature type="chain" id="PRO_5011990277" description="Lipocalin/cytosolic fatty-acid binding domain-containing protein" evidence="6">
    <location>
        <begin position="17"/>
        <end position="173"/>
    </location>
</feature>
<dbReference type="GO" id="GO:0005615">
    <property type="term" value="C:extracellular space"/>
    <property type="evidence" value="ECO:0007669"/>
    <property type="project" value="TreeGrafter"/>
</dbReference>
<proteinExistence type="inferred from homology"/>
<dbReference type="PANTHER" id="PTHR11430">
    <property type="entry name" value="LIPOCALIN"/>
    <property type="match status" value="1"/>
</dbReference>
<dbReference type="SUPFAM" id="SSF50814">
    <property type="entry name" value="Lipocalins"/>
    <property type="match status" value="1"/>
</dbReference>
<gene>
    <name evidence="8" type="ORF">Celaphus_00004994</name>
</gene>
<evidence type="ECO:0000256" key="4">
    <source>
        <dbReference type="ARBA" id="ARBA00022525"/>
    </source>
</evidence>
<evidence type="ECO:0000256" key="5">
    <source>
        <dbReference type="ARBA" id="ARBA00022729"/>
    </source>
</evidence>
<dbReference type="InterPro" id="IPR012674">
    <property type="entry name" value="Calycin"/>
</dbReference>
<reference evidence="8 9" key="1">
    <citation type="journal article" date="2018" name="Mol. Genet. Genomics">
        <title>The red deer Cervus elaphus genome CerEla1.0: sequencing, annotating, genes, and chromosomes.</title>
        <authorList>
            <person name="Bana N.A."/>
            <person name="Nyiri A."/>
            <person name="Nagy J."/>
            <person name="Frank K."/>
            <person name="Nagy T."/>
            <person name="Steger V."/>
            <person name="Schiller M."/>
            <person name="Lakatos P."/>
            <person name="Sugar L."/>
            <person name="Horn P."/>
            <person name="Barta E."/>
            <person name="Orosz L."/>
        </authorList>
    </citation>
    <scope>NUCLEOTIDE SEQUENCE [LARGE SCALE GENOMIC DNA]</scope>
    <source>
        <strain evidence="8">Hungarian</strain>
    </source>
</reference>
<dbReference type="GO" id="GO:0036094">
    <property type="term" value="F:small molecule binding"/>
    <property type="evidence" value="ECO:0007669"/>
    <property type="project" value="InterPro"/>
</dbReference>
<feature type="signal peptide" evidence="6">
    <location>
        <begin position="1"/>
        <end position="16"/>
    </location>
</feature>
<name>A0A212CVZ3_CEREH</name>
<dbReference type="Gene3D" id="2.40.128.20">
    <property type="match status" value="1"/>
</dbReference>
<dbReference type="InterPro" id="IPR002450">
    <property type="entry name" value="von_Ebner_gland"/>
</dbReference>
<evidence type="ECO:0000313" key="9">
    <source>
        <dbReference type="Proteomes" id="UP000242450"/>
    </source>
</evidence>
<evidence type="ECO:0000259" key="7">
    <source>
        <dbReference type="Pfam" id="PF00061"/>
    </source>
</evidence>
<evidence type="ECO:0000256" key="3">
    <source>
        <dbReference type="ARBA" id="ARBA00022448"/>
    </source>
</evidence>
<dbReference type="Pfam" id="PF00061">
    <property type="entry name" value="Lipocalin"/>
    <property type="match status" value="1"/>
</dbReference>
<comment type="subcellular location">
    <subcellularLocation>
        <location evidence="1">Secreted</location>
    </subcellularLocation>
</comment>
<evidence type="ECO:0000313" key="8">
    <source>
        <dbReference type="EMBL" id="OWK10141.1"/>
    </source>
</evidence>
<accession>A0A212CVZ3</accession>
<dbReference type="OrthoDB" id="9447591at2759"/>
<keyword evidence="3" id="KW-0813">Transport</keyword>
<dbReference type="AlphaFoldDB" id="A0A212CVZ3"/>
<protein>
    <recommendedName>
        <fullName evidence="7">Lipocalin/cytosolic fatty-acid binding domain-containing protein</fullName>
    </recommendedName>
</protein>
<dbReference type="InterPro" id="IPR000566">
    <property type="entry name" value="Lipocln_cytosolic_FA-bd_dom"/>
</dbReference>
<evidence type="ECO:0000256" key="2">
    <source>
        <dbReference type="ARBA" id="ARBA00006889"/>
    </source>
</evidence>
<dbReference type="InterPro" id="IPR002345">
    <property type="entry name" value="Lipocalin"/>
</dbReference>
<keyword evidence="5 6" id="KW-0732">Signal</keyword>
<comment type="caution">
    <text evidence="8">The sequence shown here is derived from an EMBL/GenBank/DDBJ whole genome shotgun (WGS) entry which is preliminary data.</text>
</comment>
<dbReference type="PRINTS" id="PR01175">
    <property type="entry name" value="VNEBNERGLAND"/>
</dbReference>
<evidence type="ECO:0000256" key="1">
    <source>
        <dbReference type="ARBA" id="ARBA00004613"/>
    </source>
</evidence>
<keyword evidence="9" id="KW-1185">Reference proteome</keyword>
<dbReference type="Proteomes" id="UP000242450">
    <property type="component" value="Chromosome 11"/>
</dbReference>
<dbReference type="EMBL" id="MKHE01000011">
    <property type="protein sequence ID" value="OWK10141.1"/>
    <property type="molecule type" value="Genomic_DNA"/>
</dbReference>
<comment type="similarity">
    <text evidence="2">Belongs to the calycin superfamily. Lipocalin family.</text>
</comment>
<feature type="domain" description="Lipocalin/cytosolic fatty-acid binding" evidence="7">
    <location>
        <begin position="30"/>
        <end position="164"/>
    </location>
</feature>
<dbReference type="PANTHER" id="PTHR11430:SF124">
    <property type="entry name" value="LIPOCALIN 1-LIKE PROTEIN 1-RELATED"/>
    <property type="match status" value="1"/>
</dbReference>
<organism evidence="8 9">
    <name type="scientific">Cervus elaphus hippelaphus</name>
    <name type="common">European red deer</name>
    <dbReference type="NCBI Taxonomy" id="46360"/>
    <lineage>
        <taxon>Eukaryota</taxon>
        <taxon>Metazoa</taxon>
        <taxon>Chordata</taxon>
        <taxon>Craniata</taxon>
        <taxon>Vertebrata</taxon>
        <taxon>Euteleostomi</taxon>
        <taxon>Mammalia</taxon>
        <taxon>Eutheria</taxon>
        <taxon>Laurasiatheria</taxon>
        <taxon>Artiodactyla</taxon>
        <taxon>Ruminantia</taxon>
        <taxon>Pecora</taxon>
        <taxon>Cervidae</taxon>
        <taxon>Cervinae</taxon>
        <taxon>Cervus</taxon>
    </lineage>
</organism>
<keyword evidence="4" id="KW-0964">Secreted</keyword>
<sequence length="173" mass="18994">MRALLLTLGLVASLQAQVAPVLDSSTEDVSGKWYLKAVTTDQDVLGKDQELVLAMTFSVLEGGDLEAKVTSQADGRCQEASLLLEKTDDPGRYTAYGGRREVFILPLRARDHFILYCEGELAGRQVRMARLLGRNLENSPEALVEFTEFAEAQSLNLEIFRPLQSETCSPGGN</sequence>
<evidence type="ECO:0000256" key="6">
    <source>
        <dbReference type="SAM" id="SignalP"/>
    </source>
</evidence>